<dbReference type="KEGG" id="lmd:METH_20760"/>
<dbReference type="EMBL" id="CP006773">
    <property type="protein sequence ID" value="AHD03313.1"/>
    <property type="molecule type" value="Genomic_DNA"/>
</dbReference>
<protein>
    <submittedName>
        <fullName evidence="1">Uncharacterized protein</fullName>
    </submittedName>
</protein>
<reference evidence="1 2" key="1">
    <citation type="submission" date="2013-09" db="EMBL/GenBank/DDBJ databases">
        <authorList>
            <consortium name="DOE Joint Genome Institute"/>
            <person name="Klenk H.-P."/>
            <person name="Huntemann M."/>
            <person name="Han J."/>
            <person name="Chen A."/>
            <person name="Kyrpides N."/>
            <person name="Mavromatis K."/>
            <person name="Markowitz V."/>
            <person name="Palaniappan K."/>
            <person name="Ivanova N."/>
            <person name="Schaumberg A."/>
            <person name="Pati A."/>
            <person name="Liolios K."/>
            <person name="Nordberg H.P."/>
            <person name="Cantor M.N."/>
            <person name="Hua S.X."/>
            <person name="Woyke T."/>
        </authorList>
    </citation>
    <scope>NUCLEOTIDE SEQUENCE [LARGE SCALE GENOMIC DNA]</scope>
    <source>
        <strain evidence="1 2">DSM 14336</strain>
    </source>
</reference>
<sequence>MAGWDLAQQLWQHGSFSGIAGRGFDRARLQRFLVDPYMCIAPNAAFGAAMLARSPGNSTLCCLLIRLTPFAFALGFYACAINKKGQQDGAATIQKVHVQRSLASLGRFAMQIACLAAGRHSVLKSGTA</sequence>
<organism evidence="1 2">
    <name type="scientific">Leisingera methylohalidivorans DSM 14336</name>
    <dbReference type="NCBI Taxonomy" id="999552"/>
    <lineage>
        <taxon>Bacteria</taxon>
        <taxon>Pseudomonadati</taxon>
        <taxon>Pseudomonadota</taxon>
        <taxon>Alphaproteobacteria</taxon>
        <taxon>Rhodobacterales</taxon>
        <taxon>Roseobacteraceae</taxon>
        <taxon>Leisingera</taxon>
    </lineage>
</organism>
<dbReference type="Proteomes" id="UP000018780">
    <property type="component" value="Chromosome"/>
</dbReference>
<dbReference type="AlphaFoldDB" id="V9VZF3"/>
<gene>
    <name evidence="1" type="ORF">METH_20760</name>
</gene>
<evidence type="ECO:0000313" key="2">
    <source>
        <dbReference type="Proteomes" id="UP000018780"/>
    </source>
</evidence>
<keyword evidence="2" id="KW-1185">Reference proteome</keyword>
<name>V9VZF3_9RHOB</name>
<accession>V9VZF3</accession>
<dbReference type="HOGENOM" id="CLU_1956857_0_0_5"/>
<evidence type="ECO:0000313" key="1">
    <source>
        <dbReference type="EMBL" id="AHD03313.1"/>
    </source>
</evidence>
<proteinExistence type="predicted"/>